<feature type="transmembrane region" description="Helical" evidence="1">
    <location>
        <begin position="42"/>
        <end position="65"/>
    </location>
</feature>
<keyword evidence="1" id="KW-0472">Membrane</keyword>
<evidence type="ECO:0000313" key="3">
    <source>
        <dbReference type="Proteomes" id="UP001501166"/>
    </source>
</evidence>
<keyword evidence="1" id="KW-0812">Transmembrane</keyword>
<name>A0ABP3H2T1_9LACT</name>
<evidence type="ECO:0000313" key="2">
    <source>
        <dbReference type="EMBL" id="GAA0360883.1"/>
    </source>
</evidence>
<organism evidence="2 3">
    <name type="scientific">Alkalibacterium iburiense</name>
    <dbReference type="NCBI Taxonomy" id="290589"/>
    <lineage>
        <taxon>Bacteria</taxon>
        <taxon>Bacillati</taxon>
        <taxon>Bacillota</taxon>
        <taxon>Bacilli</taxon>
        <taxon>Lactobacillales</taxon>
        <taxon>Carnobacteriaceae</taxon>
        <taxon>Alkalibacterium</taxon>
    </lineage>
</organism>
<accession>A0ABP3H2T1</accession>
<keyword evidence="3" id="KW-1185">Reference proteome</keyword>
<reference evidence="3" key="1">
    <citation type="journal article" date="2019" name="Int. J. Syst. Evol. Microbiol.">
        <title>The Global Catalogue of Microorganisms (GCM) 10K type strain sequencing project: providing services to taxonomists for standard genome sequencing and annotation.</title>
        <authorList>
            <consortium name="The Broad Institute Genomics Platform"/>
            <consortium name="The Broad Institute Genome Sequencing Center for Infectious Disease"/>
            <person name="Wu L."/>
            <person name="Ma J."/>
        </authorList>
    </citation>
    <scope>NUCLEOTIDE SEQUENCE [LARGE SCALE GENOMIC DNA]</scope>
    <source>
        <strain evidence="3">JCM 12662</strain>
    </source>
</reference>
<gene>
    <name evidence="2" type="ORF">GCM10008932_11930</name>
</gene>
<comment type="caution">
    <text evidence="2">The sequence shown here is derived from an EMBL/GenBank/DDBJ whole genome shotgun (WGS) entry which is preliminary data.</text>
</comment>
<dbReference type="EMBL" id="BAAACW010000068">
    <property type="protein sequence ID" value="GAA0360883.1"/>
    <property type="molecule type" value="Genomic_DNA"/>
</dbReference>
<keyword evidence="1" id="KW-1133">Transmembrane helix</keyword>
<dbReference type="Proteomes" id="UP001501166">
    <property type="component" value="Unassembled WGS sequence"/>
</dbReference>
<sequence>MQDTGAQTSLKDTSGNLHKKRTMTEFICKGNPCKVKKALFKAFLFFIIQLTHTFKSILSVLGAFFL</sequence>
<protein>
    <submittedName>
        <fullName evidence="2">Uncharacterized protein</fullName>
    </submittedName>
</protein>
<proteinExistence type="predicted"/>
<evidence type="ECO:0000256" key="1">
    <source>
        <dbReference type="SAM" id="Phobius"/>
    </source>
</evidence>